<feature type="compositionally biased region" description="Basic and acidic residues" evidence="1">
    <location>
        <begin position="180"/>
        <end position="192"/>
    </location>
</feature>
<dbReference type="SUPFAM" id="SSF55729">
    <property type="entry name" value="Acyl-CoA N-acyltransferases (Nat)"/>
    <property type="match status" value="1"/>
</dbReference>
<feature type="compositionally biased region" description="Low complexity" evidence="1">
    <location>
        <begin position="541"/>
        <end position="566"/>
    </location>
</feature>
<name>A0A6J1STR9_FRAOC</name>
<feature type="compositionally biased region" description="Basic and acidic residues" evidence="1">
    <location>
        <begin position="159"/>
        <end position="171"/>
    </location>
</feature>
<sequence length="608" mass="66818">MDILERDDPPLDAKLAEPIVWGTVAGFTAQELKPDLFDECLKLIKRYLIPEEAMCVALDLRADAEGCASFLANAKECMKDGTSIVVLKGEDYDDDDEGGEGKEDPLDGDGGEQGVSKNKEVVEGCREDGQGELLKKGSDVANVAEEALASANHTANVQEEPRPNLEEKEGNAEGNEEGEDKEKIIEEVKNENEFNMADDEKENGESLIDNAGTRQEPTNNDNEMDNIEEEGIVDDKIKPDKKEVEESEERNNEDEVKEDDDSEEERRKKKRERRKRRHKKRERERARRRKAEEGVTEENEAEGDDNKEEGQKGDGDDEEEEKEDEREEDDDDGDSRVVAVMVARVVQRLEHMRSFSRIKVVQGEAYQKWLALRCHLQKTANLFEEFDVDTYYRLYHIVVHPDHRKKGVGSFLVRLAAQRLAGLFAGPGATVCTAVAPSRATQRLLARQGFRPRVLLNYHEWKDEQGQQVISGAGVGNYNVALTVYEVAPREEGEPPDVSPMLESTEETEEEPGPPTAFPGRALGLDKPPAPECPPAHEEPPFAVAVSASRPPSAPPLDLADAADLDSGAETGETDSSSSSSSGGSSCSVVEGARGGGSGGSGSTEPST</sequence>
<proteinExistence type="predicted"/>
<dbReference type="RefSeq" id="XP_026282720.1">
    <property type="nucleotide sequence ID" value="XM_026426935.2"/>
</dbReference>
<dbReference type="Pfam" id="PF13508">
    <property type="entry name" value="Acetyltransf_7"/>
    <property type="match status" value="1"/>
</dbReference>
<feature type="compositionally biased region" description="Gly residues" evidence="1">
    <location>
        <begin position="593"/>
        <end position="602"/>
    </location>
</feature>
<reference evidence="4" key="1">
    <citation type="submission" date="2025-08" db="UniProtKB">
        <authorList>
            <consortium name="RefSeq"/>
        </authorList>
    </citation>
    <scope>IDENTIFICATION</scope>
    <source>
        <tissue evidence="4">Whole organism</tissue>
    </source>
</reference>
<dbReference type="KEGG" id="foc:113209428"/>
<dbReference type="CDD" id="cd04301">
    <property type="entry name" value="NAT_SF"/>
    <property type="match status" value="1"/>
</dbReference>
<dbReference type="GeneID" id="113209428"/>
<feature type="region of interest" description="Disordered" evidence="1">
    <location>
        <begin position="90"/>
        <end position="119"/>
    </location>
</feature>
<dbReference type="Gene3D" id="3.40.630.30">
    <property type="match status" value="2"/>
</dbReference>
<keyword evidence="3" id="KW-1185">Reference proteome</keyword>
<feature type="compositionally biased region" description="Acidic residues" evidence="1">
    <location>
        <begin position="294"/>
        <end position="307"/>
    </location>
</feature>
<feature type="compositionally biased region" description="Basic residues" evidence="1">
    <location>
        <begin position="267"/>
        <end position="289"/>
    </location>
</feature>
<feature type="region of interest" description="Disordered" evidence="1">
    <location>
        <begin position="487"/>
        <end position="608"/>
    </location>
</feature>
<protein>
    <submittedName>
        <fullName evidence="4">Uncharacterized protein LOC113209428</fullName>
    </submittedName>
</protein>
<dbReference type="Proteomes" id="UP000504606">
    <property type="component" value="Unplaced"/>
</dbReference>
<dbReference type="OrthoDB" id="6588672at2759"/>
<feature type="domain" description="N-acetyltransferase" evidence="2">
    <location>
        <begin position="391"/>
        <end position="451"/>
    </location>
</feature>
<dbReference type="GO" id="GO:0016747">
    <property type="term" value="F:acyltransferase activity, transferring groups other than amino-acyl groups"/>
    <property type="evidence" value="ECO:0007669"/>
    <property type="project" value="InterPro"/>
</dbReference>
<feature type="compositionally biased region" description="Acidic residues" evidence="1">
    <location>
        <begin position="222"/>
        <end position="232"/>
    </location>
</feature>
<evidence type="ECO:0000259" key="2">
    <source>
        <dbReference type="Pfam" id="PF13508"/>
    </source>
</evidence>
<feature type="region of interest" description="Disordered" evidence="1">
    <location>
        <begin position="147"/>
        <end position="336"/>
    </location>
</feature>
<feature type="compositionally biased region" description="Basic and acidic residues" evidence="1">
    <location>
        <begin position="233"/>
        <end position="254"/>
    </location>
</feature>
<gene>
    <name evidence="4" type="primary">LOC113209428</name>
</gene>
<feature type="compositionally biased region" description="Low complexity" evidence="1">
    <location>
        <begin position="576"/>
        <end position="588"/>
    </location>
</feature>
<dbReference type="InterPro" id="IPR000182">
    <property type="entry name" value="GNAT_dom"/>
</dbReference>
<evidence type="ECO:0000313" key="3">
    <source>
        <dbReference type="Proteomes" id="UP000504606"/>
    </source>
</evidence>
<evidence type="ECO:0000313" key="4">
    <source>
        <dbReference type="RefSeq" id="XP_026282720.1"/>
    </source>
</evidence>
<dbReference type="AlphaFoldDB" id="A0A6J1STR9"/>
<dbReference type="InterPro" id="IPR016181">
    <property type="entry name" value="Acyl_CoA_acyltransferase"/>
</dbReference>
<accession>A0A6J1STR9</accession>
<organism evidence="3 4">
    <name type="scientific">Frankliniella occidentalis</name>
    <name type="common">Western flower thrips</name>
    <name type="synonym">Euthrips occidentalis</name>
    <dbReference type="NCBI Taxonomy" id="133901"/>
    <lineage>
        <taxon>Eukaryota</taxon>
        <taxon>Metazoa</taxon>
        <taxon>Ecdysozoa</taxon>
        <taxon>Arthropoda</taxon>
        <taxon>Hexapoda</taxon>
        <taxon>Insecta</taxon>
        <taxon>Pterygota</taxon>
        <taxon>Neoptera</taxon>
        <taxon>Paraneoptera</taxon>
        <taxon>Thysanoptera</taxon>
        <taxon>Terebrantia</taxon>
        <taxon>Thripoidea</taxon>
        <taxon>Thripidae</taxon>
        <taxon>Frankliniella</taxon>
    </lineage>
</organism>
<evidence type="ECO:0000256" key="1">
    <source>
        <dbReference type="SAM" id="MobiDB-lite"/>
    </source>
</evidence>
<feature type="compositionally biased region" description="Acidic residues" evidence="1">
    <location>
        <begin position="315"/>
        <end position="333"/>
    </location>
</feature>